<dbReference type="AlphaFoldDB" id="A0AAD6QF97"/>
<organism evidence="2 5">
    <name type="scientific">Populus alba x Populus x berolinensis</name>
    <dbReference type="NCBI Taxonomy" id="444605"/>
    <lineage>
        <taxon>Eukaryota</taxon>
        <taxon>Viridiplantae</taxon>
        <taxon>Streptophyta</taxon>
        <taxon>Embryophyta</taxon>
        <taxon>Tracheophyta</taxon>
        <taxon>Spermatophyta</taxon>
        <taxon>Magnoliopsida</taxon>
        <taxon>eudicotyledons</taxon>
        <taxon>Gunneridae</taxon>
        <taxon>Pentapetalae</taxon>
        <taxon>rosids</taxon>
        <taxon>fabids</taxon>
        <taxon>Malpighiales</taxon>
        <taxon>Salicaceae</taxon>
        <taxon>Saliceae</taxon>
        <taxon>Populus</taxon>
    </lineage>
</organism>
<comment type="caution">
    <text evidence="2">The sequence shown here is derived from an EMBL/GenBank/DDBJ whole genome shotgun (WGS) entry which is preliminary data.</text>
</comment>
<evidence type="ECO:0000313" key="5">
    <source>
        <dbReference type="Proteomes" id="UP001164929"/>
    </source>
</evidence>
<name>A0AAD6QF97_9ROSI</name>
<reference evidence="2" key="1">
    <citation type="journal article" date="2023" name="Mol. Ecol. Resour.">
        <title>Chromosome-level genome assembly of a triploid poplar Populus alba 'Berolinensis'.</title>
        <authorList>
            <person name="Chen S."/>
            <person name="Yu Y."/>
            <person name="Wang X."/>
            <person name="Wang S."/>
            <person name="Zhang T."/>
            <person name="Zhou Y."/>
            <person name="He R."/>
            <person name="Meng N."/>
            <person name="Wang Y."/>
            <person name="Liu W."/>
            <person name="Liu Z."/>
            <person name="Liu J."/>
            <person name="Guo Q."/>
            <person name="Huang H."/>
            <person name="Sederoff R.R."/>
            <person name="Wang G."/>
            <person name="Qu G."/>
            <person name="Chen S."/>
        </authorList>
    </citation>
    <scope>NUCLEOTIDE SEQUENCE</scope>
    <source>
        <strain evidence="2">SC-2020</strain>
    </source>
</reference>
<accession>A0AAD6QF97</accession>
<evidence type="ECO:0000256" key="1">
    <source>
        <dbReference type="SAM" id="MobiDB-lite"/>
    </source>
</evidence>
<protein>
    <submittedName>
        <fullName evidence="2">Uncharacterized protein</fullName>
    </submittedName>
</protein>
<dbReference type="EMBL" id="JAQIZT010000008">
    <property type="protein sequence ID" value="KAJ6989320.1"/>
    <property type="molecule type" value="Genomic_DNA"/>
</dbReference>
<evidence type="ECO:0000313" key="4">
    <source>
        <dbReference type="EMBL" id="KAJ6989504.1"/>
    </source>
</evidence>
<evidence type="ECO:0000313" key="3">
    <source>
        <dbReference type="EMBL" id="KAJ6989497.1"/>
    </source>
</evidence>
<evidence type="ECO:0000313" key="2">
    <source>
        <dbReference type="EMBL" id="KAJ6989320.1"/>
    </source>
</evidence>
<feature type="region of interest" description="Disordered" evidence="1">
    <location>
        <begin position="39"/>
        <end position="58"/>
    </location>
</feature>
<dbReference type="Proteomes" id="UP001164929">
    <property type="component" value="Chromosome 8"/>
</dbReference>
<sequence>MCFAPATIFSLSGYKKSAKTMSMQAPLVTHSLNSWTFQCPPSSRQQGGRNQSFFSDFH</sequence>
<proteinExistence type="predicted"/>
<gene>
    <name evidence="2" type="ORF">NC653_022029</name>
    <name evidence="3" type="ORF">NC653_022157</name>
    <name evidence="4" type="ORF">NC653_022163</name>
</gene>
<dbReference type="EMBL" id="JAQIZT010000008">
    <property type="protein sequence ID" value="KAJ6989504.1"/>
    <property type="molecule type" value="Genomic_DNA"/>
</dbReference>
<keyword evidence="5" id="KW-1185">Reference proteome</keyword>
<dbReference type="EMBL" id="JAQIZT010000008">
    <property type="protein sequence ID" value="KAJ6989497.1"/>
    <property type="molecule type" value="Genomic_DNA"/>
</dbReference>